<comment type="caution">
    <text evidence="1">The sequence shown here is derived from an EMBL/GenBank/DDBJ whole genome shotgun (WGS) entry which is preliminary data.</text>
</comment>
<protein>
    <submittedName>
        <fullName evidence="1">GNAT family N-acetyltransferase</fullName>
    </submittedName>
</protein>
<dbReference type="SUPFAM" id="SSF55729">
    <property type="entry name" value="Acyl-CoA N-acyltransferases (Nat)"/>
    <property type="match status" value="1"/>
</dbReference>
<gene>
    <name evidence="1" type="ORF">GCM10009768_06000</name>
</gene>
<dbReference type="EMBL" id="BAAAOB010000001">
    <property type="protein sequence ID" value="GAA1779931.1"/>
    <property type="molecule type" value="Genomic_DNA"/>
</dbReference>
<evidence type="ECO:0000313" key="2">
    <source>
        <dbReference type="Proteomes" id="UP001500851"/>
    </source>
</evidence>
<name>A0ABP4XEM9_9MICO</name>
<proteinExistence type="predicted"/>
<keyword evidence="2" id="KW-1185">Reference proteome</keyword>
<dbReference type="Gene3D" id="3.40.630.30">
    <property type="match status" value="1"/>
</dbReference>
<organism evidence="1 2">
    <name type="scientific">Leucobacter iarius</name>
    <dbReference type="NCBI Taxonomy" id="333963"/>
    <lineage>
        <taxon>Bacteria</taxon>
        <taxon>Bacillati</taxon>
        <taxon>Actinomycetota</taxon>
        <taxon>Actinomycetes</taxon>
        <taxon>Micrococcales</taxon>
        <taxon>Microbacteriaceae</taxon>
        <taxon>Leucobacter</taxon>
    </lineage>
</organism>
<reference evidence="2" key="1">
    <citation type="journal article" date="2019" name="Int. J. Syst. Evol. Microbiol.">
        <title>The Global Catalogue of Microorganisms (GCM) 10K type strain sequencing project: providing services to taxonomists for standard genome sequencing and annotation.</title>
        <authorList>
            <consortium name="The Broad Institute Genomics Platform"/>
            <consortium name="The Broad Institute Genome Sequencing Center for Infectious Disease"/>
            <person name="Wu L."/>
            <person name="Ma J."/>
        </authorList>
    </citation>
    <scope>NUCLEOTIDE SEQUENCE [LARGE SCALE GENOMIC DNA]</scope>
    <source>
        <strain evidence="2">JCM 14736</strain>
    </source>
</reference>
<evidence type="ECO:0000313" key="1">
    <source>
        <dbReference type="EMBL" id="GAA1779931.1"/>
    </source>
</evidence>
<dbReference type="InterPro" id="IPR016181">
    <property type="entry name" value="Acyl_CoA_acyltransferase"/>
</dbReference>
<dbReference type="RefSeq" id="WP_344029119.1">
    <property type="nucleotide sequence ID" value="NZ_BAAAOB010000001.1"/>
</dbReference>
<sequence>MLHRLLYPVRLDADGAPITIRRAQADDIPTMVRLLATDQVASNRFEEAASASGPQASREAAEHPYLVGFTRILLDPGNELVVAENADFEVIAMMQLTLIPGFARRGASVLLLRGFRAGDEHSGLRAMLRWAQSEAAQKLGAGFVEAVVDATGTDARRTLETIGFTGTAVGYRSTVPRPGS</sequence>
<accession>A0ABP4XEM9</accession>
<dbReference type="Proteomes" id="UP001500851">
    <property type="component" value="Unassembled WGS sequence"/>
</dbReference>